<sequence length="252" mass="29181">MSELVSDYVNYAERRGERIEKVVESFDLADAVRSHDRKEDTEATCVKKSLRTEHTAGCTAGGRCHTLTAVCVLLLCVLLLTAVTVLWIKFTNLNTENNQLQTRYTNLNIERDQLQTSYTNMRNERNQLKFQRDLLLFQRDQLLFHRDQLQQEASELKNVLSKLGWRFFSSSIYNISTEKKSWDESRKYCKGKGADLVIINSTEEQEFISKYFGGTEAWIGLTDSETEGKFKWVDGKPLTTAFWWDGEPNDYG</sequence>
<organism evidence="1 2">
    <name type="scientific">Pangasianodon gigas</name>
    <name type="common">Mekong giant catfish</name>
    <name type="synonym">Pangasius gigas</name>
    <dbReference type="NCBI Taxonomy" id="30993"/>
    <lineage>
        <taxon>Eukaryota</taxon>
        <taxon>Metazoa</taxon>
        <taxon>Chordata</taxon>
        <taxon>Craniata</taxon>
        <taxon>Vertebrata</taxon>
        <taxon>Euteleostomi</taxon>
        <taxon>Actinopterygii</taxon>
        <taxon>Neopterygii</taxon>
        <taxon>Teleostei</taxon>
        <taxon>Ostariophysi</taxon>
        <taxon>Siluriformes</taxon>
        <taxon>Pangasiidae</taxon>
        <taxon>Pangasianodon</taxon>
    </lineage>
</organism>
<dbReference type="EMBL" id="CM040481">
    <property type="protein sequence ID" value="MCI4395037.1"/>
    <property type="molecule type" value="Genomic_DNA"/>
</dbReference>
<proteinExistence type="predicted"/>
<accession>A0ACC5XUQ1</accession>
<name>A0ACC5XUQ1_PANGG</name>
<keyword evidence="2" id="KW-1185">Reference proteome</keyword>
<evidence type="ECO:0000313" key="2">
    <source>
        <dbReference type="Proteomes" id="UP000829447"/>
    </source>
</evidence>
<comment type="caution">
    <text evidence="1">The sequence shown here is derived from an EMBL/GenBank/DDBJ whole genome shotgun (WGS) entry which is preliminary data.</text>
</comment>
<dbReference type="Proteomes" id="UP000829447">
    <property type="component" value="Linkage Group LG28"/>
</dbReference>
<reference evidence="1 2" key="1">
    <citation type="journal article" date="2022" name="bioRxiv">
        <title>An ancient truncated duplication of the anti-Mullerian hormone receptor type 2 gene is a potential conserved master sex determinant in the Pangasiidae catfish family.</title>
        <authorList>
            <person name="Wen M."/>
            <person name="Pan Q."/>
            <person name="Jouanno E."/>
            <person name="Montfort J."/>
            <person name="Zahm M."/>
            <person name="Cabau C."/>
            <person name="Klopp C."/>
            <person name="Iampietro C."/>
            <person name="Roques C."/>
            <person name="Bouchez O."/>
            <person name="Castinel A."/>
            <person name="Donnadieu C."/>
            <person name="Parrinello H."/>
            <person name="Poncet C."/>
            <person name="Belmonte E."/>
            <person name="Gautier V."/>
            <person name="Avarre J.-C."/>
            <person name="Dugue R."/>
            <person name="Gustiano R."/>
            <person name="Ha T.T.T."/>
            <person name="Campet M."/>
            <person name="Sriphairoj K."/>
            <person name="Ribolli J."/>
            <person name="de Almeida F.L."/>
            <person name="Desvignes T."/>
            <person name="Postlethwait J.H."/>
            <person name="Bucao C.F."/>
            <person name="Robinson-Rechavi M."/>
            <person name="Bobe J."/>
            <person name="Herpin A."/>
            <person name="Guiguen Y."/>
        </authorList>
    </citation>
    <scope>NUCLEOTIDE SEQUENCE [LARGE SCALE GENOMIC DNA]</scope>
    <source>
        <strain evidence="1">YG-Dec2019</strain>
    </source>
</reference>
<evidence type="ECO:0000313" key="1">
    <source>
        <dbReference type="EMBL" id="MCI4395037.1"/>
    </source>
</evidence>
<protein>
    <submittedName>
        <fullName evidence="1">Uncharacterized protein</fullName>
    </submittedName>
</protein>
<gene>
    <name evidence="1" type="ORF">PGIGA_G00175850</name>
</gene>
<feature type="non-terminal residue" evidence="1">
    <location>
        <position position="252"/>
    </location>
</feature>